<accession>A0A0C9ZSJ2</accession>
<evidence type="ECO:0000313" key="2">
    <source>
        <dbReference type="Proteomes" id="UP000054485"/>
    </source>
</evidence>
<organism evidence="1 2">
    <name type="scientific">Suillus luteus UH-Slu-Lm8-n1</name>
    <dbReference type="NCBI Taxonomy" id="930992"/>
    <lineage>
        <taxon>Eukaryota</taxon>
        <taxon>Fungi</taxon>
        <taxon>Dikarya</taxon>
        <taxon>Basidiomycota</taxon>
        <taxon>Agaricomycotina</taxon>
        <taxon>Agaricomycetes</taxon>
        <taxon>Agaricomycetidae</taxon>
        <taxon>Boletales</taxon>
        <taxon>Suillineae</taxon>
        <taxon>Suillaceae</taxon>
        <taxon>Suillus</taxon>
    </lineage>
</organism>
<dbReference type="InParanoid" id="A0A0C9ZSJ2"/>
<dbReference type="EMBL" id="KN835290">
    <property type="protein sequence ID" value="KIK40785.1"/>
    <property type="molecule type" value="Genomic_DNA"/>
</dbReference>
<protein>
    <submittedName>
        <fullName evidence="1">Uncharacterized protein</fullName>
    </submittedName>
</protein>
<gene>
    <name evidence="1" type="ORF">CY34DRAFT_806846</name>
</gene>
<sequence>MHTTSGPPLSEYKVHMTVNLVQVLPALSSKAKPPKPENFITNTVVTRAQITWLDIRHARPDSRGIQTSKEDSSPFFSRRHMSRSAQKLRQVKNAVFSASRTWKSIKLTLTWAVTKFLWHLDLIQNENFVVQTE</sequence>
<reference evidence="1 2" key="1">
    <citation type="submission" date="2014-04" db="EMBL/GenBank/DDBJ databases">
        <authorList>
            <consortium name="DOE Joint Genome Institute"/>
            <person name="Kuo A."/>
            <person name="Ruytinx J."/>
            <person name="Rineau F."/>
            <person name="Colpaert J."/>
            <person name="Kohler A."/>
            <person name="Nagy L.G."/>
            <person name="Floudas D."/>
            <person name="Copeland A."/>
            <person name="Barry K.W."/>
            <person name="Cichocki N."/>
            <person name="Veneault-Fourrey C."/>
            <person name="LaButti K."/>
            <person name="Lindquist E.A."/>
            <person name="Lipzen A."/>
            <person name="Lundell T."/>
            <person name="Morin E."/>
            <person name="Murat C."/>
            <person name="Sun H."/>
            <person name="Tunlid A."/>
            <person name="Henrissat B."/>
            <person name="Grigoriev I.V."/>
            <person name="Hibbett D.S."/>
            <person name="Martin F."/>
            <person name="Nordberg H.P."/>
            <person name="Cantor M.N."/>
            <person name="Hua S.X."/>
        </authorList>
    </citation>
    <scope>NUCLEOTIDE SEQUENCE [LARGE SCALE GENOMIC DNA]</scope>
    <source>
        <strain evidence="1 2">UH-Slu-Lm8-n1</strain>
    </source>
</reference>
<dbReference type="Proteomes" id="UP000054485">
    <property type="component" value="Unassembled WGS sequence"/>
</dbReference>
<name>A0A0C9ZSJ2_9AGAM</name>
<keyword evidence="2" id="KW-1185">Reference proteome</keyword>
<dbReference type="AlphaFoldDB" id="A0A0C9ZSJ2"/>
<dbReference type="HOGENOM" id="CLU_1908083_0_0_1"/>
<proteinExistence type="predicted"/>
<reference evidence="2" key="2">
    <citation type="submission" date="2015-01" db="EMBL/GenBank/DDBJ databases">
        <title>Evolutionary Origins and Diversification of the Mycorrhizal Mutualists.</title>
        <authorList>
            <consortium name="DOE Joint Genome Institute"/>
            <consortium name="Mycorrhizal Genomics Consortium"/>
            <person name="Kohler A."/>
            <person name="Kuo A."/>
            <person name="Nagy L.G."/>
            <person name="Floudas D."/>
            <person name="Copeland A."/>
            <person name="Barry K.W."/>
            <person name="Cichocki N."/>
            <person name="Veneault-Fourrey C."/>
            <person name="LaButti K."/>
            <person name="Lindquist E.A."/>
            <person name="Lipzen A."/>
            <person name="Lundell T."/>
            <person name="Morin E."/>
            <person name="Murat C."/>
            <person name="Riley R."/>
            <person name="Ohm R."/>
            <person name="Sun H."/>
            <person name="Tunlid A."/>
            <person name="Henrissat B."/>
            <person name="Grigoriev I.V."/>
            <person name="Hibbett D.S."/>
            <person name="Martin F."/>
        </authorList>
    </citation>
    <scope>NUCLEOTIDE SEQUENCE [LARGE SCALE GENOMIC DNA]</scope>
    <source>
        <strain evidence="2">UH-Slu-Lm8-n1</strain>
    </source>
</reference>
<evidence type="ECO:0000313" key="1">
    <source>
        <dbReference type="EMBL" id="KIK40785.1"/>
    </source>
</evidence>